<name>A0ACB9LIX3_9MYRT</name>
<sequence>MERPWTFHIGCILPELRKVNAMKVHGSIMKESYEEVAKKEEQLLALEKKVEEMKRELEELRKKHMELSLLMSQGDDEK</sequence>
<comment type="caution">
    <text evidence="1">The sequence shown here is derived from an EMBL/GenBank/DDBJ whole genome shotgun (WGS) entry which is preliminary data.</text>
</comment>
<evidence type="ECO:0000313" key="1">
    <source>
        <dbReference type="EMBL" id="KAI4310655.1"/>
    </source>
</evidence>
<organism evidence="1 2">
    <name type="scientific">Melastoma candidum</name>
    <dbReference type="NCBI Taxonomy" id="119954"/>
    <lineage>
        <taxon>Eukaryota</taxon>
        <taxon>Viridiplantae</taxon>
        <taxon>Streptophyta</taxon>
        <taxon>Embryophyta</taxon>
        <taxon>Tracheophyta</taxon>
        <taxon>Spermatophyta</taxon>
        <taxon>Magnoliopsida</taxon>
        <taxon>eudicotyledons</taxon>
        <taxon>Gunneridae</taxon>
        <taxon>Pentapetalae</taxon>
        <taxon>rosids</taxon>
        <taxon>malvids</taxon>
        <taxon>Myrtales</taxon>
        <taxon>Melastomataceae</taxon>
        <taxon>Melastomatoideae</taxon>
        <taxon>Melastomateae</taxon>
        <taxon>Melastoma</taxon>
    </lineage>
</organism>
<keyword evidence="2" id="KW-1185">Reference proteome</keyword>
<reference evidence="2" key="1">
    <citation type="journal article" date="2023" name="Front. Plant Sci.">
        <title>Chromosomal-level genome assembly of Melastoma candidum provides insights into trichome evolution.</title>
        <authorList>
            <person name="Zhong Y."/>
            <person name="Wu W."/>
            <person name="Sun C."/>
            <person name="Zou P."/>
            <person name="Liu Y."/>
            <person name="Dai S."/>
            <person name="Zhou R."/>
        </authorList>
    </citation>
    <scope>NUCLEOTIDE SEQUENCE [LARGE SCALE GENOMIC DNA]</scope>
</reference>
<evidence type="ECO:0000313" key="2">
    <source>
        <dbReference type="Proteomes" id="UP001057402"/>
    </source>
</evidence>
<dbReference type="Proteomes" id="UP001057402">
    <property type="component" value="Chromosome 11"/>
</dbReference>
<protein>
    <submittedName>
        <fullName evidence="1">Uncharacterized protein</fullName>
    </submittedName>
</protein>
<dbReference type="EMBL" id="CM042890">
    <property type="protein sequence ID" value="KAI4310655.1"/>
    <property type="molecule type" value="Genomic_DNA"/>
</dbReference>
<gene>
    <name evidence="1" type="ORF">MLD38_035617</name>
</gene>
<proteinExistence type="predicted"/>
<accession>A0ACB9LIX3</accession>